<comment type="caution">
    <text evidence="1">The sequence shown here is derived from an EMBL/GenBank/DDBJ whole genome shotgun (WGS) entry which is preliminary data.</text>
</comment>
<proteinExistence type="predicted"/>
<name>A0A6L2LP82_TANCI</name>
<evidence type="ECO:0008006" key="2">
    <source>
        <dbReference type="Google" id="ProtNLM"/>
    </source>
</evidence>
<dbReference type="EMBL" id="BKCJ010004732">
    <property type="protein sequence ID" value="GEU62777.1"/>
    <property type="molecule type" value="Genomic_DNA"/>
</dbReference>
<organism evidence="1">
    <name type="scientific">Tanacetum cinerariifolium</name>
    <name type="common">Dalmatian daisy</name>
    <name type="synonym">Chrysanthemum cinerariifolium</name>
    <dbReference type="NCBI Taxonomy" id="118510"/>
    <lineage>
        <taxon>Eukaryota</taxon>
        <taxon>Viridiplantae</taxon>
        <taxon>Streptophyta</taxon>
        <taxon>Embryophyta</taxon>
        <taxon>Tracheophyta</taxon>
        <taxon>Spermatophyta</taxon>
        <taxon>Magnoliopsida</taxon>
        <taxon>eudicotyledons</taxon>
        <taxon>Gunneridae</taxon>
        <taxon>Pentapetalae</taxon>
        <taxon>asterids</taxon>
        <taxon>campanulids</taxon>
        <taxon>Asterales</taxon>
        <taxon>Asteraceae</taxon>
        <taxon>Asteroideae</taxon>
        <taxon>Anthemideae</taxon>
        <taxon>Anthemidinae</taxon>
        <taxon>Tanacetum</taxon>
    </lineage>
</organism>
<feature type="non-terminal residue" evidence="1">
    <location>
        <position position="510"/>
    </location>
</feature>
<sequence>MSFKPDIPETPLYKSKPMISKEYKKETGVKVGNIVDNKEALVLAIRLKALDEGYQFLSKRKLPVLKLAETYRATVQEWYFKRRELAVQTMTFKVLLHHYGRFTSPPGRNFIDGLVATVDPVELDNFSTNQVKLILTNSLGYDFKSLTFLYVRNPNCSLDSGLIPLANAIQDRDILLTYTQTHQNRLHVYVSRVEISSLVMADQRKDERNKKENQGKPSCSKKEALDEEACLEEQILSLMHRFADRFTNRRLEIDRLNSLPDDPLIEYGRYALGCMTWTDMKKAAYLKSIGDELLRSMEEKRQFIASYKAVLFATLLKGEPSRKTVNFHTLLARAGNRADVAISLESVRVVHERLSNNVYGFFLGKHVAYSDIENYVKNTWINSQCAINSKKVDTHANIVKRHVCNIPVWVKFHDIPITVFIEDGLGAIATKLDTPMLIDSYTSTMCTNSRSTYVKAMVELRVNVELKDTLVVDVLKFVGLGHVLDECPKKFVSNVLKNLKNARQVVRGVQ</sequence>
<evidence type="ECO:0000313" key="1">
    <source>
        <dbReference type="EMBL" id="GEU62777.1"/>
    </source>
</evidence>
<gene>
    <name evidence="1" type="ORF">Tci_034755</name>
</gene>
<accession>A0A6L2LP82</accession>
<dbReference type="AlphaFoldDB" id="A0A6L2LP82"/>
<protein>
    <recommendedName>
        <fullName evidence="2">DUF4283 domain-containing protein</fullName>
    </recommendedName>
</protein>
<reference evidence="1" key="1">
    <citation type="journal article" date="2019" name="Sci. Rep.">
        <title>Draft genome of Tanacetum cinerariifolium, the natural source of mosquito coil.</title>
        <authorList>
            <person name="Yamashiro T."/>
            <person name="Shiraishi A."/>
            <person name="Satake H."/>
            <person name="Nakayama K."/>
        </authorList>
    </citation>
    <scope>NUCLEOTIDE SEQUENCE</scope>
</reference>